<dbReference type="Gene3D" id="2.40.50.1020">
    <property type="entry name" value="LytTr DNA-binding domain"/>
    <property type="match status" value="1"/>
</dbReference>
<dbReference type="PANTHER" id="PTHR37299">
    <property type="entry name" value="TRANSCRIPTIONAL REGULATOR-RELATED"/>
    <property type="match status" value="1"/>
</dbReference>
<dbReference type="EMBL" id="PGFG01000001">
    <property type="protein sequence ID" value="PJJ75674.1"/>
    <property type="molecule type" value="Genomic_DNA"/>
</dbReference>
<comment type="caution">
    <text evidence="4">The sequence shown here is derived from an EMBL/GenBank/DDBJ whole genome shotgun (WGS) entry which is preliminary data.</text>
</comment>
<keyword evidence="1" id="KW-0597">Phosphoprotein</keyword>
<name>A0A2M9CUT0_9BACT</name>
<dbReference type="GO" id="GO:0003677">
    <property type="term" value="F:DNA binding"/>
    <property type="evidence" value="ECO:0007669"/>
    <property type="project" value="InterPro"/>
</dbReference>
<dbReference type="RefSeq" id="WP_100314255.1">
    <property type="nucleotide sequence ID" value="NZ_PGFG01000001.1"/>
</dbReference>
<dbReference type="Proteomes" id="UP000230000">
    <property type="component" value="Unassembled WGS sequence"/>
</dbReference>
<dbReference type="OrthoDB" id="1646880at2"/>
<evidence type="ECO:0000256" key="1">
    <source>
        <dbReference type="PROSITE-ProRule" id="PRU00169"/>
    </source>
</evidence>
<accession>A0A2M9CUT0</accession>
<feature type="domain" description="Response regulatory" evidence="2">
    <location>
        <begin position="3"/>
        <end position="114"/>
    </location>
</feature>
<dbReference type="PANTHER" id="PTHR37299:SF1">
    <property type="entry name" value="STAGE 0 SPORULATION PROTEIN A HOMOLOG"/>
    <property type="match status" value="1"/>
</dbReference>
<gene>
    <name evidence="4" type="ORF">BXY57_1256</name>
</gene>
<dbReference type="SUPFAM" id="SSF52172">
    <property type="entry name" value="CheY-like"/>
    <property type="match status" value="1"/>
</dbReference>
<sequence length="249" mass="28703">MKRVIIIDDEQLARDVILEYLEDYPDCEVMAQCENGFEGLKAIQAHHPDLVFLDIQMPHLNGFEMLELCEDPPPVIFTTAYDEYAIRAFEANALDYLLKPFSRDRFQKAIEKWQRLMAQPAAFRHATMADHALLAGSYHSPLQRIVVKKSDQIKIIPVSAIWYLEAADDYVKIHTAEGYYLKNATMQYYENHLPADQFIRVHRSFIVAISQISSLHFSEREGQWIRLGSGKAIPVSKQGYQKLKSVLDI</sequence>
<dbReference type="InterPro" id="IPR007492">
    <property type="entry name" value="LytTR_DNA-bd_dom"/>
</dbReference>
<dbReference type="Gene3D" id="3.40.50.2300">
    <property type="match status" value="1"/>
</dbReference>
<evidence type="ECO:0000259" key="3">
    <source>
        <dbReference type="PROSITE" id="PS50930"/>
    </source>
</evidence>
<feature type="modified residue" description="4-aspartylphosphate" evidence="1">
    <location>
        <position position="54"/>
    </location>
</feature>
<dbReference type="SMART" id="SM00850">
    <property type="entry name" value="LytTR"/>
    <property type="match status" value="1"/>
</dbReference>
<evidence type="ECO:0000259" key="2">
    <source>
        <dbReference type="PROSITE" id="PS50110"/>
    </source>
</evidence>
<dbReference type="FunFam" id="3.40.50.2300:FF:000051">
    <property type="entry name" value="Two-component response regulator yehT"/>
    <property type="match status" value="1"/>
</dbReference>
<organism evidence="4 5">
    <name type="scientific">Thermoflavifilum aggregans</name>
    <dbReference type="NCBI Taxonomy" id="454188"/>
    <lineage>
        <taxon>Bacteria</taxon>
        <taxon>Pseudomonadati</taxon>
        <taxon>Bacteroidota</taxon>
        <taxon>Chitinophagia</taxon>
        <taxon>Chitinophagales</taxon>
        <taxon>Chitinophagaceae</taxon>
        <taxon>Thermoflavifilum</taxon>
    </lineage>
</organism>
<dbReference type="Pfam" id="PF04397">
    <property type="entry name" value="LytTR"/>
    <property type="match status" value="1"/>
</dbReference>
<dbReference type="InterPro" id="IPR011006">
    <property type="entry name" value="CheY-like_superfamily"/>
</dbReference>
<dbReference type="InterPro" id="IPR046947">
    <property type="entry name" value="LytR-like"/>
</dbReference>
<dbReference type="InterPro" id="IPR001789">
    <property type="entry name" value="Sig_transdc_resp-reg_receiver"/>
</dbReference>
<dbReference type="GO" id="GO:0000156">
    <property type="term" value="F:phosphorelay response regulator activity"/>
    <property type="evidence" value="ECO:0007669"/>
    <property type="project" value="InterPro"/>
</dbReference>
<evidence type="ECO:0000313" key="5">
    <source>
        <dbReference type="Proteomes" id="UP000230000"/>
    </source>
</evidence>
<evidence type="ECO:0000313" key="4">
    <source>
        <dbReference type="EMBL" id="PJJ75674.1"/>
    </source>
</evidence>
<dbReference type="AlphaFoldDB" id="A0A2M9CUT0"/>
<feature type="domain" description="HTH LytTR-type" evidence="3">
    <location>
        <begin position="145"/>
        <end position="249"/>
    </location>
</feature>
<dbReference type="PROSITE" id="PS50930">
    <property type="entry name" value="HTH_LYTTR"/>
    <property type="match status" value="1"/>
</dbReference>
<keyword evidence="5" id="KW-1185">Reference proteome</keyword>
<dbReference type="SMART" id="SM00448">
    <property type="entry name" value="REC"/>
    <property type="match status" value="1"/>
</dbReference>
<protein>
    <submittedName>
        <fullName evidence="4">LytTR family two component transcriptional regulator</fullName>
    </submittedName>
</protein>
<reference evidence="4 5" key="1">
    <citation type="submission" date="2017-11" db="EMBL/GenBank/DDBJ databases">
        <title>Genomic Encyclopedia of Archaeal and Bacterial Type Strains, Phase II (KMG-II): From Individual Species to Whole Genera.</title>
        <authorList>
            <person name="Goeker M."/>
        </authorList>
    </citation>
    <scope>NUCLEOTIDE SEQUENCE [LARGE SCALE GENOMIC DNA]</scope>
    <source>
        <strain evidence="4 5">DSM 27268</strain>
    </source>
</reference>
<dbReference type="PROSITE" id="PS50110">
    <property type="entry name" value="RESPONSE_REGULATORY"/>
    <property type="match status" value="1"/>
</dbReference>
<dbReference type="Pfam" id="PF00072">
    <property type="entry name" value="Response_reg"/>
    <property type="match status" value="1"/>
</dbReference>
<proteinExistence type="predicted"/>